<keyword evidence="9 11" id="KW-1133">Transmembrane helix</keyword>
<dbReference type="NCBIfam" id="TIGR01494">
    <property type="entry name" value="ATPase_P-type"/>
    <property type="match status" value="3"/>
</dbReference>
<dbReference type="InterPro" id="IPR059000">
    <property type="entry name" value="ATPase_P-type_domA"/>
</dbReference>
<dbReference type="GO" id="GO:0016887">
    <property type="term" value="F:ATP hydrolysis activity"/>
    <property type="evidence" value="ECO:0007669"/>
    <property type="project" value="InterPro"/>
</dbReference>
<feature type="transmembrane region" description="Helical" evidence="11">
    <location>
        <begin position="39"/>
        <end position="58"/>
    </location>
</feature>
<dbReference type="PANTHER" id="PTHR45630:SF7">
    <property type="entry name" value="ENDOPLASMIC RETICULUM TRANSMEMBRANE HELIX TRANSLOCASE"/>
    <property type="match status" value="1"/>
</dbReference>
<comment type="subcellular location">
    <subcellularLocation>
        <location evidence="1">Membrane</location>
        <topology evidence="1">Multi-pass membrane protein</topology>
    </subcellularLocation>
</comment>
<dbReference type="InterPro" id="IPR023214">
    <property type="entry name" value="HAD_sf"/>
</dbReference>
<dbReference type="GO" id="GO:0006874">
    <property type="term" value="P:intracellular calcium ion homeostasis"/>
    <property type="evidence" value="ECO:0007669"/>
    <property type="project" value="TreeGrafter"/>
</dbReference>
<dbReference type="Gene3D" id="3.40.50.1000">
    <property type="entry name" value="HAD superfamily/HAD-like"/>
    <property type="match status" value="1"/>
</dbReference>
<keyword evidence="8" id="KW-1278">Translocase</keyword>
<feature type="transmembrane region" description="Helical" evidence="11">
    <location>
        <begin position="187"/>
        <end position="208"/>
    </location>
</feature>
<dbReference type="PANTHER" id="PTHR45630">
    <property type="entry name" value="CATION-TRANSPORTING ATPASE-RELATED"/>
    <property type="match status" value="1"/>
</dbReference>
<dbReference type="SFLD" id="SFLDS00003">
    <property type="entry name" value="Haloacid_Dehalogenase"/>
    <property type="match status" value="1"/>
</dbReference>
<dbReference type="GO" id="GO:0019829">
    <property type="term" value="F:ATPase-coupled monoatomic cation transmembrane transporter activity"/>
    <property type="evidence" value="ECO:0007669"/>
    <property type="project" value="TreeGrafter"/>
</dbReference>
<evidence type="ECO:0000256" key="1">
    <source>
        <dbReference type="ARBA" id="ARBA00004141"/>
    </source>
</evidence>
<dbReference type="GO" id="GO:0015662">
    <property type="term" value="F:P-type ion transporter activity"/>
    <property type="evidence" value="ECO:0007669"/>
    <property type="project" value="TreeGrafter"/>
</dbReference>
<feature type="transmembrane region" description="Helical" evidence="11">
    <location>
        <begin position="15"/>
        <end position="33"/>
    </location>
</feature>
<name>A0A1W0E3T1_9MICR</name>
<keyword evidence="4" id="KW-0479">Metal-binding</keyword>
<dbReference type="InterPro" id="IPR023298">
    <property type="entry name" value="ATPase_P-typ_TM_dom_sf"/>
</dbReference>
<evidence type="ECO:0000256" key="11">
    <source>
        <dbReference type="SAM" id="Phobius"/>
    </source>
</evidence>
<comment type="similarity">
    <text evidence="2">Belongs to the cation transport ATPase (P-type) (TC 3.A.3) family. Type V subfamily.</text>
</comment>
<organism evidence="13 14">
    <name type="scientific">Ecytonucleospora hepatopenaei</name>
    <dbReference type="NCBI Taxonomy" id="646526"/>
    <lineage>
        <taxon>Eukaryota</taxon>
        <taxon>Fungi</taxon>
        <taxon>Fungi incertae sedis</taxon>
        <taxon>Microsporidia</taxon>
        <taxon>Enterocytozoonidae</taxon>
        <taxon>Ecytonucleospora</taxon>
    </lineage>
</organism>
<evidence type="ECO:0000256" key="8">
    <source>
        <dbReference type="ARBA" id="ARBA00022967"/>
    </source>
</evidence>
<feature type="transmembrane region" description="Helical" evidence="11">
    <location>
        <begin position="850"/>
        <end position="874"/>
    </location>
</feature>
<gene>
    <name evidence="13" type="primary">PDR2</name>
    <name evidence="13" type="ORF">EHP00_710</name>
</gene>
<evidence type="ECO:0000256" key="7">
    <source>
        <dbReference type="ARBA" id="ARBA00022842"/>
    </source>
</evidence>
<evidence type="ECO:0000256" key="4">
    <source>
        <dbReference type="ARBA" id="ARBA00022723"/>
    </source>
</evidence>
<dbReference type="OrthoDB" id="48943at2759"/>
<keyword evidence="5" id="KW-0547">Nucleotide-binding</keyword>
<evidence type="ECO:0000256" key="2">
    <source>
        <dbReference type="ARBA" id="ARBA00006000"/>
    </source>
</evidence>
<dbReference type="Gene3D" id="2.70.150.10">
    <property type="entry name" value="Calcium-transporting ATPase, cytoplasmic transduction domain A"/>
    <property type="match status" value="1"/>
</dbReference>
<keyword evidence="7" id="KW-0460">Magnesium</keyword>
<proteinExistence type="inferred from homology"/>
<evidence type="ECO:0000256" key="3">
    <source>
        <dbReference type="ARBA" id="ARBA00022692"/>
    </source>
</evidence>
<evidence type="ECO:0000256" key="9">
    <source>
        <dbReference type="ARBA" id="ARBA00022989"/>
    </source>
</evidence>
<dbReference type="SFLD" id="SFLDG00002">
    <property type="entry name" value="C1.7:_P-type_atpase_like"/>
    <property type="match status" value="1"/>
</dbReference>
<dbReference type="SUPFAM" id="SSF56784">
    <property type="entry name" value="HAD-like"/>
    <property type="match status" value="1"/>
</dbReference>
<feature type="transmembrane region" description="Helical" evidence="11">
    <location>
        <begin position="971"/>
        <end position="987"/>
    </location>
</feature>
<dbReference type="VEuPathDB" id="MicrosporidiaDB:EHP00_710"/>
<dbReference type="STRING" id="646526.A0A1W0E3T1"/>
<dbReference type="InterPro" id="IPR001757">
    <property type="entry name" value="P_typ_ATPase"/>
</dbReference>
<sequence length="997" mass="114083">METIKKLQFFRKSDVYVHLYLIPMYLLPFSMRFSLWYEFSILGISVSLLLYLSTFWSVKSHVIQCFGKITHDDVVNNNDKAFILFGRKICQVQKEKDVLFFIFENKKFLILNKCTIERVFPSWESYTIGELKNQRFVQKHKSNFMPNVLHFPAKTFLSLYKEQITAPLFCFSIFSSVLTLFDDYVYNSLLSIGIGFAVEAMMTLTRLATLKMFQTYKIETSDILIEKERDLKRYTSDSLKPGDIVVFKNTSEFSFIKLNADFLILNGNAVVNEAMLSGESVPLLKQEVEISKKLFSFERFKKHILFSGTELLKIEKCDKLRLLCLRTGFDTEQGQLLSKMIYNDTVEYDKEALKFVFILTCISILASFLTFFYSKKKGYDLFLDILILFTNSIPFELPMEMGMALQMASRSLFTKKIFCLEPHKIQLAGKLDVCCFDKTGTLTETNISLEKLVVYNEKRKNYDSFSECTDNHLGFLLSSCNDLQVINDKIEGDPLDKAVECFLRKTSLNKNVVKEKEFAFQSEKKKQSVYVKKENQLFFVTKGAPEVIQKQIGNLPKEYDNYKKYANDGYRVISLAYKKVTDINGDDVEDLHFVCFLLFTSSLKEYAKEMVSELKNSNHKVVMITGDNKYTAKCIAQKLEIMSDFCNNLVEGDLINKALENDTVDDFVVFARANPEQKEKIVRWFRKQGKVTMMVGDGTNDVGALKVADVGIAMLETRDDLVKKPKTIQNQPQTLSDVLQQFKEDSVKPGDASVAAPFTVKSNSLKAILEIVLQGRTTACTTVQMYKILAINSLISAFTMSFLDLFGIKFSEKQMLSLGILNSVAFNAISRGKTLNKIANKRMLSSIFNFGFMGSVLSQGILHTGIFAVLIYLLRKEEMIKNFFLSSKHLENIKFEKSKVNSTVYALGMCQTIATFAFNYIGRPFREDISENAVLFGSLVAMMAIPLNIILNINVELNEYLECVDLEEYKGVLVTLCAILLTSTWIIDKFTKNKMLR</sequence>
<protein>
    <submittedName>
        <fullName evidence="13">PDR2</fullName>
    </submittedName>
</protein>
<evidence type="ECO:0000313" key="13">
    <source>
        <dbReference type="EMBL" id="OQS53888.1"/>
    </source>
</evidence>
<dbReference type="SUPFAM" id="SSF81653">
    <property type="entry name" value="Calcium ATPase, transduction domain A"/>
    <property type="match status" value="1"/>
</dbReference>
<dbReference type="InterPro" id="IPR036412">
    <property type="entry name" value="HAD-like_sf"/>
</dbReference>
<dbReference type="PROSITE" id="PS00154">
    <property type="entry name" value="ATPASE_E1_E2"/>
    <property type="match status" value="1"/>
</dbReference>
<dbReference type="SUPFAM" id="SSF81665">
    <property type="entry name" value="Calcium ATPase, transmembrane domain M"/>
    <property type="match status" value="1"/>
</dbReference>
<dbReference type="PRINTS" id="PR00119">
    <property type="entry name" value="CATATPASE"/>
</dbReference>
<evidence type="ECO:0000256" key="5">
    <source>
        <dbReference type="ARBA" id="ARBA00022741"/>
    </source>
</evidence>
<accession>A0A1W0E3T1</accession>
<keyword evidence="6" id="KW-0067">ATP-binding</keyword>
<evidence type="ECO:0000256" key="6">
    <source>
        <dbReference type="ARBA" id="ARBA00022840"/>
    </source>
</evidence>
<dbReference type="GO" id="GO:0005524">
    <property type="term" value="F:ATP binding"/>
    <property type="evidence" value="ECO:0007669"/>
    <property type="project" value="UniProtKB-KW"/>
</dbReference>
<evidence type="ECO:0000313" key="14">
    <source>
        <dbReference type="Proteomes" id="UP000192758"/>
    </source>
</evidence>
<dbReference type="EMBL" id="MNPJ01000024">
    <property type="protein sequence ID" value="OQS53888.1"/>
    <property type="molecule type" value="Genomic_DNA"/>
</dbReference>
<dbReference type="Gene3D" id="3.40.1110.10">
    <property type="entry name" value="Calcium-transporting ATPase, cytoplasmic domain N"/>
    <property type="match status" value="1"/>
</dbReference>
<dbReference type="SUPFAM" id="SSF81660">
    <property type="entry name" value="Metal cation-transporting ATPase, ATP-binding domain N"/>
    <property type="match status" value="1"/>
</dbReference>
<dbReference type="GO" id="GO:0005789">
    <property type="term" value="C:endoplasmic reticulum membrane"/>
    <property type="evidence" value="ECO:0007669"/>
    <property type="project" value="TreeGrafter"/>
</dbReference>
<dbReference type="InterPro" id="IPR006544">
    <property type="entry name" value="P-type_TPase_V"/>
</dbReference>
<dbReference type="Proteomes" id="UP000192758">
    <property type="component" value="Unassembled WGS sequence"/>
</dbReference>
<evidence type="ECO:0000256" key="10">
    <source>
        <dbReference type="ARBA" id="ARBA00023136"/>
    </source>
</evidence>
<feature type="transmembrane region" description="Helical" evidence="11">
    <location>
        <begin position="164"/>
        <end position="181"/>
    </location>
</feature>
<dbReference type="Pfam" id="PF00122">
    <property type="entry name" value="E1-E2_ATPase"/>
    <property type="match status" value="1"/>
</dbReference>
<comment type="caution">
    <text evidence="13">The sequence shown here is derived from an EMBL/GenBank/DDBJ whole genome shotgun (WGS) entry which is preliminary data.</text>
</comment>
<dbReference type="SFLD" id="SFLDF00027">
    <property type="entry name" value="p-type_atpase"/>
    <property type="match status" value="1"/>
</dbReference>
<dbReference type="GO" id="GO:0046872">
    <property type="term" value="F:metal ion binding"/>
    <property type="evidence" value="ECO:0007669"/>
    <property type="project" value="UniProtKB-KW"/>
</dbReference>
<keyword evidence="3 11" id="KW-0812">Transmembrane</keyword>
<dbReference type="AlphaFoldDB" id="A0A1W0E3T1"/>
<dbReference type="Pfam" id="PF00702">
    <property type="entry name" value="Hydrolase"/>
    <property type="match status" value="1"/>
</dbReference>
<dbReference type="InterPro" id="IPR044492">
    <property type="entry name" value="P_typ_ATPase_HD_dom"/>
</dbReference>
<keyword evidence="10 11" id="KW-0472">Membrane</keyword>
<dbReference type="InterPro" id="IPR008250">
    <property type="entry name" value="ATPase_P-typ_transduc_dom_A_sf"/>
</dbReference>
<feature type="transmembrane region" description="Helical" evidence="11">
    <location>
        <begin position="355"/>
        <end position="373"/>
    </location>
</feature>
<feature type="transmembrane region" description="Helical" evidence="11">
    <location>
        <begin position="933"/>
        <end position="951"/>
    </location>
</feature>
<dbReference type="InterPro" id="IPR018303">
    <property type="entry name" value="ATPase_P-typ_P_site"/>
</dbReference>
<dbReference type="PRINTS" id="PR00120">
    <property type="entry name" value="HATPASE"/>
</dbReference>
<feature type="domain" description="P-type ATPase A" evidence="12">
    <location>
        <begin position="227"/>
        <end position="339"/>
    </location>
</feature>
<dbReference type="InterPro" id="IPR023299">
    <property type="entry name" value="ATPase_P-typ_cyto_dom_N"/>
</dbReference>
<reference evidence="13 14" key="1">
    <citation type="journal article" date="2017" name="Environ. Microbiol.">
        <title>Decay of the glycolytic pathway and adaptation to intranuclear parasitism within Enterocytozoonidae microsporidia.</title>
        <authorList>
            <person name="Wiredu Boakye D."/>
            <person name="Jaroenlak P."/>
            <person name="Prachumwat A."/>
            <person name="Williams T.A."/>
            <person name="Bateman K.S."/>
            <person name="Itsathitphaisarn O."/>
            <person name="Sritunyalucksana K."/>
            <person name="Paszkiewicz K.H."/>
            <person name="Moore K.A."/>
            <person name="Stentiford G.D."/>
            <person name="Williams B.A."/>
        </authorList>
    </citation>
    <scope>NUCLEOTIDE SEQUENCE [LARGE SCALE GENOMIC DNA]</scope>
    <source>
        <strain evidence="13 14">TH1</strain>
    </source>
</reference>
<keyword evidence="14" id="KW-1185">Reference proteome</keyword>
<evidence type="ECO:0000259" key="12">
    <source>
        <dbReference type="Pfam" id="PF00122"/>
    </source>
</evidence>